<dbReference type="Gene3D" id="3.80.10.10">
    <property type="entry name" value="Ribonuclease Inhibitor"/>
    <property type="match status" value="1"/>
</dbReference>
<dbReference type="Proteomes" id="UP001165065">
    <property type="component" value="Unassembled WGS sequence"/>
</dbReference>
<dbReference type="AlphaFoldDB" id="A0A9W7FUZ0"/>
<reference evidence="2" key="1">
    <citation type="journal article" date="2023" name="Commun. Biol.">
        <title>Genome analysis of Parmales, the sister group of diatoms, reveals the evolutionary specialization of diatoms from phago-mixotrophs to photoautotrophs.</title>
        <authorList>
            <person name="Ban H."/>
            <person name="Sato S."/>
            <person name="Yoshikawa S."/>
            <person name="Yamada K."/>
            <person name="Nakamura Y."/>
            <person name="Ichinomiya M."/>
            <person name="Sato N."/>
            <person name="Blanc-Mathieu R."/>
            <person name="Endo H."/>
            <person name="Kuwata A."/>
            <person name="Ogata H."/>
        </authorList>
    </citation>
    <scope>NUCLEOTIDE SEQUENCE [LARGE SCALE GENOMIC DNA]</scope>
</reference>
<dbReference type="Pfam" id="PF13306">
    <property type="entry name" value="LRR_5"/>
    <property type="match status" value="1"/>
</dbReference>
<dbReference type="EMBL" id="BRYA01000528">
    <property type="protein sequence ID" value="GMI21334.1"/>
    <property type="molecule type" value="Genomic_DNA"/>
</dbReference>
<comment type="caution">
    <text evidence="1">The sequence shown here is derived from an EMBL/GenBank/DDBJ whole genome shotgun (WGS) entry which is preliminary data.</text>
</comment>
<protein>
    <submittedName>
        <fullName evidence="1">Uncharacterized protein</fullName>
    </submittedName>
</protein>
<name>A0A9W7FUZ0_9STRA</name>
<gene>
    <name evidence="1" type="ORF">TrCOL_g2406</name>
</gene>
<organism evidence="1 2">
    <name type="scientific">Triparma columacea</name>
    <dbReference type="NCBI Taxonomy" id="722753"/>
    <lineage>
        <taxon>Eukaryota</taxon>
        <taxon>Sar</taxon>
        <taxon>Stramenopiles</taxon>
        <taxon>Ochrophyta</taxon>
        <taxon>Bolidophyceae</taxon>
        <taxon>Parmales</taxon>
        <taxon>Triparmaceae</taxon>
        <taxon>Triparma</taxon>
    </lineage>
</organism>
<keyword evidence="2" id="KW-1185">Reference proteome</keyword>
<dbReference type="InterPro" id="IPR026906">
    <property type="entry name" value="LRR_5"/>
</dbReference>
<evidence type="ECO:0000313" key="1">
    <source>
        <dbReference type="EMBL" id="GMI21334.1"/>
    </source>
</evidence>
<dbReference type="SUPFAM" id="SSF52058">
    <property type="entry name" value="L domain-like"/>
    <property type="match status" value="1"/>
</dbReference>
<sequence>MTSFQLQQQVDQSVMVVEITDFGNYSSWKDVRDVVQSIGRQKGDNMENDELATASVHLIISDPQVRAIKGKEVKLGRDVFSCCSNLFRITLPYLEEIGDFTFYNCHNLREVFAPKVTTIGRFGFALCRSLERIHIVSASKLGVMFLDDNRSLRYVDLNLTVTLNPMSFHNCLSLEVLAAASNFNINTGTRLTPFGANDNTDGITRYLKWRNENDLLMELYFTTVTMLKLCERDDKDPNVPPRASPNDAVMKFLVEKGCGKFGFGRHVLSFVYGERGEGDLRGVKKERLLQSALRFNLIPAGIDSIGAHMIRQFWSVHVGTDGEIHSNSHLF</sequence>
<dbReference type="InterPro" id="IPR032675">
    <property type="entry name" value="LRR_dom_sf"/>
</dbReference>
<accession>A0A9W7FUZ0</accession>
<proteinExistence type="predicted"/>
<evidence type="ECO:0000313" key="2">
    <source>
        <dbReference type="Proteomes" id="UP001165065"/>
    </source>
</evidence>